<feature type="non-terminal residue" evidence="2">
    <location>
        <position position="548"/>
    </location>
</feature>
<dbReference type="CDD" id="cd20557">
    <property type="entry name" value="CYCLIN_ScPCL1-like"/>
    <property type="match status" value="1"/>
</dbReference>
<dbReference type="Proteomes" id="UP000780801">
    <property type="component" value="Unassembled WGS sequence"/>
</dbReference>
<dbReference type="Pfam" id="PF08613">
    <property type="entry name" value="Cyclin"/>
    <property type="match status" value="1"/>
</dbReference>
<feature type="region of interest" description="Disordered" evidence="1">
    <location>
        <begin position="228"/>
        <end position="258"/>
    </location>
</feature>
<evidence type="ECO:0008006" key="4">
    <source>
        <dbReference type="Google" id="ProtNLM"/>
    </source>
</evidence>
<reference evidence="2" key="1">
    <citation type="journal article" date="2020" name="Fungal Divers.">
        <title>Resolving the Mortierellaceae phylogeny through synthesis of multi-gene phylogenetics and phylogenomics.</title>
        <authorList>
            <person name="Vandepol N."/>
            <person name="Liber J."/>
            <person name="Desiro A."/>
            <person name="Na H."/>
            <person name="Kennedy M."/>
            <person name="Barry K."/>
            <person name="Grigoriev I.V."/>
            <person name="Miller A.N."/>
            <person name="O'Donnell K."/>
            <person name="Stajich J.E."/>
            <person name="Bonito G."/>
        </authorList>
    </citation>
    <scope>NUCLEOTIDE SEQUENCE</scope>
    <source>
        <strain evidence="2">KOD1015</strain>
    </source>
</reference>
<feature type="compositionally biased region" description="Basic and acidic residues" evidence="1">
    <location>
        <begin position="528"/>
        <end position="548"/>
    </location>
</feature>
<organism evidence="2 3">
    <name type="scientific">Lunasporangiospora selenospora</name>
    <dbReference type="NCBI Taxonomy" id="979761"/>
    <lineage>
        <taxon>Eukaryota</taxon>
        <taxon>Fungi</taxon>
        <taxon>Fungi incertae sedis</taxon>
        <taxon>Mucoromycota</taxon>
        <taxon>Mortierellomycotina</taxon>
        <taxon>Mortierellomycetes</taxon>
        <taxon>Mortierellales</taxon>
        <taxon>Mortierellaceae</taxon>
        <taxon>Lunasporangiospora</taxon>
    </lineage>
</organism>
<dbReference type="Gene3D" id="1.10.472.10">
    <property type="entry name" value="Cyclin-like"/>
    <property type="match status" value="1"/>
</dbReference>
<dbReference type="GO" id="GO:0000307">
    <property type="term" value="C:cyclin-dependent protein kinase holoenzyme complex"/>
    <property type="evidence" value="ECO:0007669"/>
    <property type="project" value="TreeGrafter"/>
</dbReference>
<dbReference type="EMBL" id="JAABOA010003203">
    <property type="protein sequence ID" value="KAF9578916.1"/>
    <property type="molecule type" value="Genomic_DNA"/>
</dbReference>
<evidence type="ECO:0000313" key="2">
    <source>
        <dbReference type="EMBL" id="KAF9578916.1"/>
    </source>
</evidence>
<feature type="compositionally biased region" description="Low complexity" evidence="1">
    <location>
        <begin position="82"/>
        <end position="96"/>
    </location>
</feature>
<dbReference type="GO" id="GO:0016538">
    <property type="term" value="F:cyclin-dependent protein serine/threonine kinase regulator activity"/>
    <property type="evidence" value="ECO:0007669"/>
    <property type="project" value="TreeGrafter"/>
</dbReference>
<feature type="region of interest" description="Disordered" evidence="1">
    <location>
        <begin position="509"/>
        <end position="548"/>
    </location>
</feature>
<dbReference type="AlphaFoldDB" id="A0A9P6FQF7"/>
<dbReference type="InterPro" id="IPR013922">
    <property type="entry name" value="Cyclin_PHO80-like"/>
</dbReference>
<dbReference type="GO" id="GO:0005634">
    <property type="term" value="C:nucleus"/>
    <property type="evidence" value="ECO:0007669"/>
    <property type="project" value="TreeGrafter"/>
</dbReference>
<sequence>MHPTQHDRLSLGVGIGIGPGASSRPRTSLQTHSAGSHRPLSPPVSNTALPAIPSARPVAQSGLSLAEALSHGSSHHHHYHGSNHGSSHSSNHSSTHAVLTSSTSHHYSHPQPLSRSSALAPTLPLVINTKLAPVAALGANALFKHASPSAGRRAPNPSLKPMADFAAHLVCYMLYGRRTTRPPTTDLHGSLPSPVLSPAPSPTRSYRPCAFNACSGCCAAPIADRPFSPGPRPSTVPLRTLTGQDSPQTPPTGSLSLSDDLVQPKPMFLKYCLDVLSATVLSTSAVLLALRYIQKLIINLRATNKVVNTGEGAEYRFLTGALMLANKFLDDNTFTNKTWADITGMKVKDLNLLESQFLTGLEFRLFTSTAEFHEWLANLVEFTSLYMPSQYSVAYQQQQLAFLTPVSPSDQTATGDATTVAPETTPIIRTIDIVSPIAATATVTTTPTSTIRTQIFPDLPYLGPVSRRSVLAQPTLPRPSKLSASLHSAISRPYGGYSSAHSSPAFATGLATPQSVTPSPPFRSAMSLRRDDLESMTRPVTDLDRTHS</sequence>
<comment type="caution">
    <text evidence="2">The sequence shown here is derived from an EMBL/GenBank/DDBJ whole genome shotgun (WGS) entry which is preliminary data.</text>
</comment>
<gene>
    <name evidence="2" type="ORF">BGW38_005057</name>
</gene>
<dbReference type="PANTHER" id="PTHR15615">
    <property type="match status" value="1"/>
</dbReference>
<protein>
    <recommendedName>
        <fullName evidence="4">Cyclin</fullName>
    </recommendedName>
</protein>
<accession>A0A9P6FQF7</accession>
<feature type="compositionally biased region" description="Polar residues" evidence="1">
    <location>
        <begin position="241"/>
        <end position="257"/>
    </location>
</feature>
<keyword evidence="3" id="KW-1185">Reference proteome</keyword>
<dbReference type="GO" id="GO:0019901">
    <property type="term" value="F:protein kinase binding"/>
    <property type="evidence" value="ECO:0007669"/>
    <property type="project" value="InterPro"/>
</dbReference>
<proteinExistence type="predicted"/>
<dbReference type="OrthoDB" id="244495at2759"/>
<feature type="compositionally biased region" description="Polar residues" evidence="1">
    <location>
        <begin position="24"/>
        <end position="34"/>
    </location>
</feature>
<dbReference type="PANTHER" id="PTHR15615:SF27">
    <property type="entry name" value="PHO85 CYCLIN CLG1"/>
    <property type="match status" value="1"/>
</dbReference>
<feature type="compositionally biased region" description="Polar residues" evidence="1">
    <location>
        <begin position="97"/>
        <end position="115"/>
    </location>
</feature>
<name>A0A9P6FQF7_9FUNG</name>
<evidence type="ECO:0000313" key="3">
    <source>
        <dbReference type="Proteomes" id="UP000780801"/>
    </source>
</evidence>
<evidence type="ECO:0000256" key="1">
    <source>
        <dbReference type="SAM" id="MobiDB-lite"/>
    </source>
</evidence>
<feature type="region of interest" description="Disordered" evidence="1">
    <location>
        <begin position="1"/>
        <end position="115"/>
    </location>
</feature>